<evidence type="ECO:0000313" key="1">
    <source>
        <dbReference type="EMBL" id="GAT49602.1"/>
    </source>
</evidence>
<dbReference type="SUPFAM" id="SSF50685">
    <property type="entry name" value="Barwin-like endoglucanases"/>
    <property type="match status" value="1"/>
</dbReference>
<keyword evidence="2" id="KW-1185">Reference proteome</keyword>
<sequence>MHVENDVDRPGFAYIAQLRVNSSPNKPTQPDQTHPGTRNKLGIGMQSRFLAVLAAFVTTAVAQTSYTGIASVYEPNAHLPTICGTKISSTDRIVALPFSTFNITQCGQIVAIASLADNYGGEVTLGDLCWDCKGYDIKLNPAAFETYLNETEKAAGITSFPAEYAIIGNV</sequence>
<dbReference type="Proteomes" id="UP000815677">
    <property type="component" value="Unassembled WGS sequence"/>
</dbReference>
<dbReference type="Gene3D" id="2.40.40.10">
    <property type="entry name" value="RlpA-like domain"/>
    <property type="match status" value="1"/>
</dbReference>
<dbReference type="EMBL" id="DF845688">
    <property type="protein sequence ID" value="GAT49602.1"/>
    <property type="molecule type" value="Genomic_DNA"/>
</dbReference>
<dbReference type="CDD" id="cd22191">
    <property type="entry name" value="DPBB_RlpA_EXP_N-like"/>
    <property type="match status" value="1"/>
</dbReference>
<proteinExistence type="predicted"/>
<reference evidence="1" key="1">
    <citation type="submission" date="2014-09" db="EMBL/GenBank/DDBJ databases">
        <title>Genome sequence of the luminous mushroom Mycena chlorophos for searching fungal bioluminescence genes.</title>
        <authorList>
            <person name="Tanaka Y."/>
            <person name="Kasuga D."/>
            <person name="Oba Y."/>
            <person name="Hase S."/>
            <person name="Sato K."/>
            <person name="Oba Y."/>
            <person name="Sakakibara Y."/>
        </authorList>
    </citation>
    <scope>NUCLEOTIDE SEQUENCE</scope>
</reference>
<organism evidence="1 2">
    <name type="scientific">Mycena chlorophos</name>
    <name type="common">Agaric fungus</name>
    <name type="synonym">Agaricus chlorophos</name>
    <dbReference type="NCBI Taxonomy" id="658473"/>
    <lineage>
        <taxon>Eukaryota</taxon>
        <taxon>Fungi</taxon>
        <taxon>Dikarya</taxon>
        <taxon>Basidiomycota</taxon>
        <taxon>Agaricomycotina</taxon>
        <taxon>Agaricomycetes</taxon>
        <taxon>Agaricomycetidae</taxon>
        <taxon>Agaricales</taxon>
        <taxon>Marasmiineae</taxon>
        <taxon>Mycenaceae</taxon>
        <taxon>Mycena</taxon>
    </lineage>
</organism>
<dbReference type="InterPro" id="IPR036908">
    <property type="entry name" value="RlpA-like_sf"/>
</dbReference>
<evidence type="ECO:0000313" key="2">
    <source>
        <dbReference type="Proteomes" id="UP000815677"/>
    </source>
</evidence>
<protein>
    <submittedName>
        <fullName evidence="1">Uncharacterized protein</fullName>
    </submittedName>
</protein>
<gene>
    <name evidence="1" type="ORF">MCHLO_06905</name>
</gene>
<name>A0ABQ0LF04_MYCCL</name>
<accession>A0ABQ0LF04</accession>